<sequence>MTAGHDGTPENDDPFGYLYRSEGGEQPDPSAGQPAQPGVPRTSYHQVQRVGERRSPQAPGGYGYPPQGYDQGGQGPGGQGGYGYPPQQQPYGGATREFAGPGQPPPQGGGHRGGAGGQAAPNRKGLLIAAVAVVAAVAVGIAVAMANGSGDTGKQSAADGKQTGAPAATAPTSAPPSTSASPTATPFDSKQVDASTLTLGGGAQKSNQWPGASAAGGTYVDHMGAVGASVTWNVTVPEDGPYTFFINYGNAGQDANLTLVVNGTPRTDPVNLKNYGSYTDWSKAWRNHTYNFVDLKAGANTLTLSCSAGQNCGVNLDQVELKKGQVTNY</sequence>
<dbReference type="Pfam" id="PF16990">
    <property type="entry name" value="CBM_35"/>
    <property type="match status" value="1"/>
</dbReference>
<feature type="region of interest" description="Disordered" evidence="1">
    <location>
        <begin position="148"/>
        <end position="188"/>
    </location>
</feature>
<proteinExistence type="predicted"/>
<protein>
    <submittedName>
        <fullName evidence="4">Carbohydrate-binding protein</fullName>
    </submittedName>
</protein>
<dbReference type="RefSeq" id="WP_205357053.1">
    <property type="nucleotide sequence ID" value="NZ_JADKYB010000005.1"/>
</dbReference>
<feature type="compositionally biased region" description="Low complexity" evidence="1">
    <location>
        <begin position="165"/>
        <end position="186"/>
    </location>
</feature>
<feature type="compositionally biased region" description="Gly residues" evidence="1">
    <location>
        <begin position="70"/>
        <end position="83"/>
    </location>
</feature>
<feature type="transmembrane region" description="Helical" evidence="2">
    <location>
        <begin position="126"/>
        <end position="146"/>
    </location>
</feature>
<evidence type="ECO:0000256" key="2">
    <source>
        <dbReference type="SAM" id="Phobius"/>
    </source>
</evidence>
<dbReference type="InterPro" id="IPR005084">
    <property type="entry name" value="CBM6"/>
</dbReference>
<feature type="compositionally biased region" description="Gly residues" evidence="1">
    <location>
        <begin position="108"/>
        <end position="117"/>
    </location>
</feature>
<feature type="compositionally biased region" description="Low complexity" evidence="1">
    <location>
        <begin position="84"/>
        <end position="93"/>
    </location>
</feature>
<gene>
    <name evidence="4" type="ORF">ITX44_11730</name>
</gene>
<comment type="caution">
    <text evidence="4">The sequence shown here is derived from an EMBL/GenBank/DDBJ whole genome shotgun (WGS) entry which is preliminary data.</text>
</comment>
<dbReference type="Gene3D" id="2.60.120.260">
    <property type="entry name" value="Galactose-binding domain-like"/>
    <property type="match status" value="1"/>
</dbReference>
<evidence type="ECO:0000313" key="4">
    <source>
        <dbReference type="EMBL" id="MBM9505202.1"/>
    </source>
</evidence>
<evidence type="ECO:0000313" key="5">
    <source>
        <dbReference type="Proteomes" id="UP000749040"/>
    </source>
</evidence>
<feature type="compositionally biased region" description="Low complexity" evidence="1">
    <location>
        <begin position="56"/>
        <end position="69"/>
    </location>
</feature>
<feature type="domain" description="CBM6" evidence="3">
    <location>
        <begin position="190"/>
        <end position="322"/>
    </location>
</feature>
<keyword evidence="2" id="KW-1133">Transmembrane helix</keyword>
<reference evidence="4 5" key="1">
    <citation type="submission" date="2021-01" db="EMBL/GenBank/DDBJ databases">
        <title>Streptomyces acididurans sp. nov., isolated from a peat swamp forest soil.</title>
        <authorList>
            <person name="Chantavorakit T."/>
            <person name="Duangmal K."/>
        </authorList>
    </citation>
    <scope>NUCLEOTIDE SEQUENCE [LARGE SCALE GENOMIC DNA]</scope>
    <source>
        <strain evidence="4 5">KK5PA1</strain>
    </source>
</reference>
<name>A0ABS2TPD3_9ACTN</name>
<evidence type="ECO:0000259" key="3">
    <source>
        <dbReference type="PROSITE" id="PS51175"/>
    </source>
</evidence>
<dbReference type="Proteomes" id="UP000749040">
    <property type="component" value="Unassembled WGS sequence"/>
</dbReference>
<accession>A0ABS2TPD3</accession>
<organism evidence="4 5">
    <name type="scientific">Actinacidiphila acididurans</name>
    <dbReference type="NCBI Taxonomy" id="2784346"/>
    <lineage>
        <taxon>Bacteria</taxon>
        <taxon>Bacillati</taxon>
        <taxon>Actinomycetota</taxon>
        <taxon>Actinomycetes</taxon>
        <taxon>Kitasatosporales</taxon>
        <taxon>Streptomycetaceae</taxon>
        <taxon>Actinacidiphila</taxon>
    </lineage>
</organism>
<evidence type="ECO:0000256" key="1">
    <source>
        <dbReference type="SAM" id="MobiDB-lite"/>
    </source>
</evidence>
<dbReference type="SUPFAM" id="SSF49785">
    <property type="entry name" value="Galactose-binding domain-like"/>
    <property type="match status" value="1"/>
</dbReference>
<dbReference type="EMBL" id="JADKYB010000005">
    <property type="protein sequence ID" value="MBM9505202.1"/>
    <property type="molecule type" value="Genomic_DNA"/>
</dbReference>
<dbReference type="PROSITE" id="PS51175">
    <property type="entry name" value="CBM6"/>
    <property type="match status" value="1"/>
</dbReference>
<keyword evidence="2" id="KW-0472">Membrane</keyword>
<keyword evidence="2" id="KW-0812">Transmembrane</keyword>
<dbReference type="InterPro" id="IPR008979">
    <property type="entry name" value="Galactose-bd-like_sf"/>
</dbReference>
<feature type="region of interest" description="Disordered" evidence="1">
    <location>
        <begin position="1"/>
        <end position="119"/>
    </location>
</feature>
<keyword evidence="5" id="KW-1185">Reference proteome</keyword>